<reference evidence="1" key="1">
    <citation type="submission" date="2018-02" db="EMBL/GenBank/DDBJ databases">
        <title>Rhizophora mucronata_Transcriptome.</title>
        <authorList>
            <person name="Meera S.P."/>
            <person name="Sreeshan A."/>
            <person name="Augustine A."/>
        </authorList>
    </citation>
    <scope>NUCLEOTIDE SEQUENCE</scope>
    <source>
        <tissue evidence="1">Leaf</tissue>
    </source>
</reference>
<organism evidence="1">
    <name type="scientific">Rhizophora mucronata</name>
    <name type="common">Asiatic mangrove</name>
    <dbReference type="NCBI Taxonomy" id="61149"/>
    <lineage>
        <taxon>Eukaryota</taxon>
        <taxon>Viridiplantae</taxon>
        <taxon>Streptophyta</taxon>
        <taxon>Embryophyta</taxon>
        <taxon>Tracheophyta</taxon>
        <taxon>Spermatophyta</taxon>
        <taxon>Magnoliopsida</taxon>
        <taxon>eudicotyledons</taxon>
        <taxon>Gunneridae</taxon>
        <taxon>Pentapetalae</taxon>
        <taxon>rosids</taxon>
        <taxon>fabids</taxon>
        <taxon>Malpighiales</taxon>
        <taxon>Rhizophoraceae</taxon>
        <taxon>Rhizophora</taxon>
    </lineage>
</organism>
<sequence>MECKKDFISQQNIENCTCLCSQGVCMFKSFFEGSILCKMLKTIRKTSSQTSFEQDCADFR</sequence>
<evidence type="ECO:0000313" key="1">
    <source>
        <dbReference type="EMBL" id="MBX22257.1"/>
    </source>
</evidence>
<proteinExistence type="predicted"/>
<name>A0A2P2LWD5_RHIMU</name>
<dbReference type="AlphaFoldDB" id="A0A2P2LWD5"/>
<dbReference type="EMBL" id="GGEC01041773">
    <property type="protein sequence ID" value="MBX22257.1"/>
    <property type="molecule type" value="Transcribed_RNA"/>
</dbReference>
<accession>A0A2P2LWD5</accession>
<protein>
    <submittedName>
        <fullName evidence="1">Uncharacterized protein</fullName>
    </submittedName>
</protein>